<protein>
    <recommendedName>
        <fullName evidence="13">Histidine-rich glycoprotein</fullName>
    </recommendedName>
    <alternativeName>
        <fullName evidence="14">Histidine-proline-rich glycoprotein</fullName>
    </alternativeName>
</protein>
<dbReference type="GO" id="GO:0010468">
    <property type="term" value="P:regulation of gene expression"/>
    <property type="evidence" value="ECO:0007669"/>
    <property type="project" value="UniProtKB-ARBA"/>
</dbReference>
<dbReference type="InterPro" id="IPR000010">
    <property type="entry name" value="Cystatin_dom"/>
</dbReference>
<keyword evidence="8" id="KW-0186">Copper</keyword>
<proteinExistence type="predicted"/>
<gene>
    <name evidence="19" type="primary">Hrg</name>
</gene>
<comment type="subcellular location">
    <subcellularLocation>
        <location evidence="1">Secreted</location>
    </subcellularLocation>
</comment>
<dbReference type="FunCoup" id="A0A1S3GMX8">
    <property type="interactions" value="117"/>
</dbReference>
<keyword evidence="12" id="KW-0280">Fibrinolysis</keyword>
<evidence type="ECO:0000256" key="3">
    <source>
        <dbReference type="ARBA" id="ARBA00022674"/>
    </source>
</evidence>
<feature type="compositionally biased region" description="Basic residues" evidence="15">
    <location>
        <begin position="356"/>
        <end position="433"/>
    </location>
</feature>
<dbReference type="GO" id="GO:0072562">
    <property type="term" value="C:blood microparticle"/>
    <property type="evidence" value="ECO:0007669"/>
    <property type="project" value="TreeGrafter"/>
</dbReference>
<dbReference type="SMART" id="SM00043">
    <property type="entry name" value="CY"/>
    <property type="match status" value="2"/>
</dbReference>
<dbReference type="AlphaFoldDB" id="A0A1S3GMX8"/>
<dbReference type="InterPro" id="IPR050735">
    <property type="entry name" value="Kininogen_Fetuin_HRG"/>
</dbReference>
<evidence type="ECO:0000256" key="9">
    <source>
        <dbReference type="ARBA" id="ARBA00023084"/>
    </source>
</evidence>
<dbReference type="RefSeq" id="XP_012890228.1">
    <property type="nucleotide sequence ID" value="XM_013034774.1"/>
</dbReference>
<dbReference type="KEGG" id="dord:105999695"/>
<evidence type="ECO:0000256" key="8">
    <source>
        <dbReference type="ARBA" id="ARBA00023008"/>
    </source>
</evidence>
<evidence type="ECO:0000256" key="2">
    <source>
        <dbReference type="ARBA" id="ARBA00022525"/>
    </source>
</evidence>
<feature type="compositionally biased region" description="Basic residues" evidence="15">
    <location>
        <begin position="284"/>
        <end position="295"/>
    </location>
</feature>
<evidence type="ECO:0000256" key="15">
    <source>
        <dbReference type="SAM" id="MobiDB-lite"/>
    </source>
</evidence>
<sequence length="550" mass="61510">MKVLTIALLLTILQCSCAVNPINCNDTEPVAEKVLDLINKDRWKGYLFQLLRVADAYLDREGSATVYYLVLDVKESDCWVLFRTHWDDCVPPSRSPSDIVIGRCKVKATKHSNESQELQVNDYNCTVSSVASALSNNKDSPVLIDFFEDTEVYRKQADKALDEYQKQNHDFSSFRVDQVERVARVRGGERTNYYVDFSVRTCSTHHFPRQPNVFGFCRTVFSYNVEASDLETPEHLDVNCEVFSFEEHANVSDVGPHPGHPHHFGGHNHPHAGKHSFKSSGSREHHHPPRPHKHGYLTPPEEYHNSNGSALQEGNPPPWPPRGSKCHHFPFDTNDTHIPPHNQSSSKLHEQNSHEHHPHGHGPHRHGPHGHGPHGHGPHGHGPHGHGPHGHGPHGHGPHRHGPHGHGPHGHGPHGHGPHRHGPHGCHPHGHHPHGSDDFHDHEPCDPPPHRQGFHGHRSHGHGPLHGHSGERSEGKGNLPFHRPQIGNVYRLPPLNINEVLPSPEANFPNFSPSNCTCHSQPKIQPFPQLASESCPGNFKSEFSHIAKFF</sequence>
<dbReference type="GeneID" id="105999695"/>
<dbReference type="GO" id="GO:0008201">
    <property type="term" value="F:heparin binding"/>
    <property type="evidence" value="ECO:0007669"/>
    <property type="project" value="UniProtKB-KW"/>
</dbReference>
<dbReference type="GO" id="GO:0008270">
    <property type="term" value="F:zinc ion binding"/>
    <property type="evidence" value="ECO:0007669"/>
    <property type="project" value="TreeGrafter"/>
</dbReference>
<evidence type="ECO:0000256" key="10">
    <source>
        <dbReference type="ARBA" id="ARBA00023157"/>
    </source>
</evidence>
<evidence type="ECO:0000259" key="17">
    <source>
        <dbReference type="SMART" id="SM00043"/>
    </source>
</evidence>
<evidence type="ECO:0000313" key="19">
    <source>
        <dbReference type="RefSeq" id="XP_012890228.1"/>
    </source>
</evidence>
<evidence type="ECO:0000313" key="18">
    <source>
        <dbReference type="Proteomes" id="UP000081671"/>
    </source>
</evidence>
<dbReference type="PANTHER" id="PTHR13814">
    <property type="entry name" value="FETUIN"/>
    <property type="match status" value="1"/>
</dbReference>
<keyword evidence="9" id="KW-0094">Blood coagulation</keyword>
<dbReference type="GO" id="GO:0042730">
    <property type="term" value="P:fibrinolysis"/>
    <property type="evidence" value="ECO:0007669"/>
    <property type="project" value="UniProtKB-KW"/>
</dbReference>
<evidence type="ECO:0000256" key="11">
    <source>
        <dbReference type="ARBA" id="ARBA00023180"/>
    </source>
</evidence>
<evidence type="ECO:0000256" key="13">
    <source>
        <dbReference type="ARBA" id="ARBA00039613"/>
    </source>
</evidence>
<keyword evidence="11" id="KW-0325">Glycoprotein</keyword>
<keyword evidence="5 16" id="KW-0732">Signal</keyword>
<keyword evidence="3" id="KW-0358">Heparin-binding</keyword>
<evidence type="ECO:0000256" key="6">
    <source>
        <dbReference type="ARBA" id="ARBA00022737"/>
    </source>
</evidence>
<name>A0A1S3GMX8_DIPOR</name>
<feature type="compositionally biased region" description="Basic and acidic residues" evidence="15">
    <location>
        <begin position="434"/>
        <end position="449"/>
    </location>
</feature>
<keyword evidence="7" id="KW-0862">Zinc</keyword>
<feature type="domain" description="Cystatin" evidence="17">
    <location>
        <begin position="13"/>
        <end position="126"/>
    </location>
</feature>
<dbReference type="SUPFAM" id="SSF54403">
    <property type="entry name" value="Cystatin/monellin"/>
    <property type="match status" value="2"/>
</dbReference>
<dbReference type="FunFam" id="3.10.450.10:FF:000005">
    <property type="entry name" value="Histidine-rich glycoprotein"/>
    <property type="match status" value="1"/>
</dbReference>
<keyword evidence="10" id="KW-1015">Disulfide bond</keyword>
<keyword evidence="4" id="KW-0356">Hemostasis</keyword>
<feature type="signal peptide" evidence="16">
    <location>
        <begin position="1"/>
        <end position="18"/>
    </location>
</feature>
<feature type="region of interest" description="Disordered" evidence="15">
    <location>
        <begin position="251"/>
        <end position="484"/>
    </location>
</feature>
<feature type="compositionally biased region" description="Basic residues" evidence="15">
    <location>
        <begin position="452"/>
        <end position="465"/>
    </location>
</feature>
<keyword evidence="18" id="KW-1185">Reference proteome</keyword>
<dbReference type="CTD" id="3273"/>
<dbReference type="InterPro" id="IPR046350">
    <property type="entry name" value="Cystatin_sf"/>
</dbReference>
<reference evidence="19" key="1">
    <citation type="submission" date="2025-08" db="UniProtKB">
        <authorList>
            <consortium name="RefSeq"/>
        </authorList>
    </citation>
    <scope>IDENTIFICATION</scope>
    <source>
        <tissue evidence="19">Kidney</tissue>
    </source>
</reference>
<feature type="domain" description="Cystatin" evidence="17">
    <location>
        <begin position="136"/>
        <end position="241"/>
    </location>
</feature>
<evidence type="ECO:0000256" key="4">
    <source>
        <dbReference type="ARBA" id="ARBA00022696"/>
    </source>
</evidence>
<dbReference type="PANTHER" id="PTHR13814:SF3">
    <property type="entry name" value="HISTIDINE-RICH GLYCOPROTEIN"/>
    <property type="match status" value="1"/>
</dbReference>
<dbReference type="InParanoid" id="A0A1S3GMX8"/>
<evidence type="ECO:0000256" key="1">
    <source>
        <dbReference type="ARBA" id="ARBA00004613"/>
    </source>
</evidence>
<evidence type="ECO:0000256" key="14">
    <source>
        <dbReference type="ARBA" id="ARBA00041330"/>
    </source>
</evidence>
<keyword evidence="6" id="KW-0677">Repeat</keyword>
<dbReference type="GO" id="GO:0004869">
    <property type="term" value="F:cysteine-type endopeptidase inhibitor activity"/>
    <property type="evidence" value="ECO:0007669"/>
    <property type="project" value="InterPro"/>
</dbReference>
<dbReference type="FunFam" id="3.10.450.10:FF:000015">
    <property type="entry name" value="Histidine-rich glycoprotein"/>
    <property type="match status" value="1"/>
</dbReference>
<dbReference type="GO" id="GO:0010543">
    <property type="term" value="P:regulation of platelet activation"/>
    <property type="evidence" value="ECO:0007669"/>
    <property type="project" value="TreeGrafter"/>
</dbReference>
<dbReference type="STRING" id="10020.ENSDORP00000018269"/>
<dbReference type="OrthoDB" id="9941887at2759"/>
<evidence type="ECO:0000256" key="5">
    <source>
        <dbReference type="ARBA" id="ARBA00022729"/>
    </source>
</evidence>
<evidence type="ECO:0000256" key="12">
    <source>
        <dbReference type="ARBA" id="ARBA00023281"/>
    </source>
</evidence>
<dbReference type="GO" id="GO:0004867">
    <property type="term" value="F:serine-type endopeptidase inhibitor activity"/>
    <property type="evidence" value="ECO:0007669"/>
    <property type="project" value="TreeGrafter"/>
</dbReference>
<evidence type="ECO:0000256" key="16">
    <source>
        <dbReference type="SAM" id="SignalP"/>
    </source>
</evidence>
<dbReference type="Gene3D" id="3.10.450.10">
    <property type="match status" value="2"/>
</dbReference>
<keyword evidence="2" id="KW-0964">Secreted</keyword>
<organism evidence="18 19">
    <name type="scientific">Dipodomys ordii</name>
    <name type="common">Ord's kangaroo rat</name>
    <dbReference type="NCBI Taxonomy" id="10020"/>
    <lineage>
        <taxon>Eukaryota</taxon>
        <taxon>Metazoa</taxon>
        <taxon>Chordata</taxon>
        <taxon>Craniata</taxon>
        <taxon>Vertebrata</taxon>
        <taxon>Euteleostomi</taxon>
        <taxon>Mammalia</taxon>
        <taxon>Eutheria</taxon>
        <taxon>Euarchontoglires</taxon>
        <taxon>Glires</taxon>
        <taxon>Rodentia</taxon>
        <taxon>Castorimorpha</taxon>
        <taxon>Heteromyidae</taxon>
        <taxon>Dipodomyinae</taxon>
        <taxon>Dipodomys</taxon>
    </lineage>
</organism>
<dbReference type="GO" id="GO:0007596">
    <property type="term" value="P:blood coagulation"/>
    <property type="evidence" value="ECO:0007669"/>
    <property type="project" value="UniProtKB-KW"/>
</dbReference>
<dbReference type="GO" id="GO:0051918">
    <property type="term" value="P:negative regulation of fibrinolysis"/>
    <property type="evidence" value="ECO:0007669"/>
    <property type="project" value="TreeGrafter"/>
</dbReference>
<dbReference type="GO" id="GO:0016525">
    <property type="term" value="P:negative regulation of angiogenesis"/>
    <property type="evidence" value="ECO:0007669"/>
    <property type="project" value="UniProtKB-ARBA"/>
</dbReference>
<evidence type="ECO:0000256" key="7">
    <source>
        <dbReference type="ARBA" id="ARBA00022833"/>
    </source>
</evidence>
<feature type="chain" id="PRO_5010233645" description="Histidine-rich glycoprotein" evidence="16">
    <location>
        <begin position="19"/>
        <end position="550"/>
    </location>
</feature>
<feature type="compositionally biased region" description="Basic residues" evidence="15">
    <location>
        <begin position="259"/>
        <end position="277"/>
    </location>
</feature>
<dbReference type="CDD" id="cd00042">
    <property type="entry name" value="CY"/>
    <property type="match status" value="1"/>
</dbReference>
<accession>A0A1S3GMX8</accession>
<dbReference type="Proteomes" id="UP000081671">
    <property type="component" value="Unplaced"/>
</dbReference>